<dbReference type="EMBL" id="CP002352">
    <property type="protein sequence ID" value="ADV42446.1"/>
    <property type="molecule type" value="Genomic_DNA"/>
</dbReference>
<evidence type="ECO:0000256" key="1">
    <source>
        <dbReference type="SAM" id="MobiDB-lite"/>
    </source>
</evidence>
<dbReference type="Proteomes" id="UP000008630">
    <property type="component" value="Chromosome"/>
</dbReference>
<dbReference type="HOGENOM" id="CLU_3388125_0_0_10"/>
<name>E6SV10_BACT6</name>
<reference key="1">
    <citation type="submission" date="2010-11" db="EMBL/GenBank/DDBJ databases">
        <title>The complete genome of Bacteroides helcogenes P 36-108.</title>
        <authorList>
            <consortium name="US DOE Joint Genome Institute (JGI-PGF)"/>
            <person name="Lucas S."/>
            <person name="Copeland A."/>
            <person name="Lapidus A."/>
            <person name="Bruce D."/>
            <person name="Goodwin L."/>
            <person name="Pitluck S."/>
            <person name="Kyrpides N."/>
            <person name="Mavromatis K."/>
            <person name="Ivanova N."/>
            <person name="Zeytun A."/>
            <person name="Brettin T."/>
            <person name="Detter J.C."/>
            <person name="Tapia R."/>
            <person name="Han C."/>
            <person name="Land M."/>
            <person name="Hauser L."/>
            <person name="Markowitz V."/>
            <person name="Cheng J.-F."/>
            <person name="Hugenholtz P."/>
            <person name="Woyke T."/>
            <person name="Wu D."/>
            <person name="Gronow S."/>
            <person name="Wellnitz S."/>
            <person name="Brambilla E."/>
            <person name="Klenk H.-P."/>
            <person name="Eisen J.A."/>
        </authorList>
    </citation>
    <scope>NUCLEOTIDE SEQUENCE</scope>
    <source>
        <strain>P 36-108</strain>
    </source>
</reference>
<reference evidence="2 3" key="2">
    <citation type="journal article" date="2011" name="Stand. Genomic Sci.">
        <title>Complete genome sequence of Bacteroides helcogenes type strain (P 36-108).</title>
        <authorList>
            <person name="Pati A."/>
            <person name="Gronow S."/>
            <person name="Zeytun A."/>
            <person name="Lapidus A."/>
            <person name="Nolan M."/>
            <person name="Hammon N."/>
            <person name="Deshpande S."/>
            <person name="Cheng J.F."/>
            <person name="Tapia R."/>
            <person name="Han C."/>
            <person name="Goodwin L."/>
            <person name="Pitluck S."/>
            <person name="Liolios K."/>
            <person name="Pagani I."/>
            <person name="Ivanova N."/>
            <person name="Mavromatis K."/>
            <person name="Chen A."/>
            <person name="Palaniappan K."/>
            <person name="Land M."/>
            <person name="Hauser L."/>
            <person name="Chang Y.J."/>
            <person name="Jeffries C.D."/>
            <person name="Detter J.C."/>
            <person name="Brambilla E."/>
            <person name="Rohde M."/>
            <person name="Goker M."/>
            <person name="Woyke T."/>
            <person name="Bristow J."/>
            <person name="Eisen J.A."/>
            <person name="Markowitz V."/>
            <person name="Hugenholtz P."/>
            <person name="Kyrpides N.C."/>
            <person name="Klenk H.P."/>
            <person name="Lucas S."/>
        </authorList>
    </citation>
    <scope>NUCLEOTIDE SEQUENCE [LARGE SCALE GENOMIC DNA]</scope>
    <source>
        <strain evidence="3">ATCC 35417 / DSM 20613 / JCM 6297 / CCUG 15421 / P 36-108</strain>
    </source>
</reference>
<dbReference type="STRING" id="693979.Bache_0419"/>
<protein>
    <submittedName>
        <fullName evidence="2">Uncharacterized protein</fullName>
    </submittedName>
</protein>
<feature type="region of interest" description="Disordered" evidence="1">
    <location>
        <begin position="1"/>
        <end position="32"/>
    </location>
</feature>
<evidence type="ECO:0000313" key="2">
    <source>
        <dbReference type="EMBL" id="ADV42446.1"/>
    </source>
</evidence>
<sequence length="32" mass="3316">MENTPPPFSGSKALQTGMFTKRSPPGPSPQAA</sequence>
<accession>E6SV10</accession>
<dbReference type="KEGG" id="bhl:Bache_0419"/>
<organism evidence="2 3">
    <name type="scientific">Bacteroides helcogenes (strain ATCC 35417 / DSM 20613 / JCM 6297 / CCUG 15421 / P 36-108)</name>
    <dbReference type="NCBI Taxonomy" id="693979"/>
    <lineage>
        <taxon>Bacteria</taxon>
        <taxon>Pseudomonadati</taxon>
        <taxon>Bacteroidota</taxon>
        <taxon>Bacteroidia</taxon>
        <taxon>Bacteroidales</taxon>
        <taxon>Bacteroidaceae</taxon>
        <taxon>Bacteroides</taxon>
    </lineage>
</organism>
<dbReference type="AlphaFoldDB" id="E6SV10"/>
<keyword evidence="3" id="KW-1185">Reference proteome</keyword>
<proteinExistence type="predicted"/>
<gene>
    <name evidence="2" type="ordered locus">Bache_0419</name>
</gene>
<evidence type="ECO:0000313" key="3">
    <source>
        <dbReference type="Proteomes" id="UP000008630"/>
    </source>
</evidence>